<feature type="compositionally biased region" description="Pro residues" evidence="1">
    <location>
        <begin position="1362"/>
        <end position="1396"/>
    </location>
</feature>
<dbReference type="EMBL" id="CP092876">
    <property type="protein sequence ID" value="UYV76498.1"/>
    <property type="molecule type" value="Genomic_DNA"/>
</dbReference>
<dbReference type="SUPFAM" id="SSF47592">
    <property type="entry name" value="SWIB/MDM2 domain"/>
    <property type="match status" value="1"/>
</dbReference>
<feature type="compositionally biased region" description="Pro residues" evidence="1">
    <location>
        <begin position="1333"/>
        <end position="1351"/>
    </location>
</feature>
<dbReference type="InterPro" id="IPR036388">
    <property type="entry name" value="WH-like_DNA-bd_sf"/>
</dbReference>
<feature type="compositionally biased region" description="Basic and acidic residues" evidence="1">
    <location>
        <begin position="1292"/>
        <end position="1303"/>
    </location>
</feature>
<name>A0ABY6L9A6_9ARAC</name>
<dbReference type="Pfam" id="PF26215">
    <property type="entry name" value="HTH_animal"/>
    <property type="match status" value="1"/>
</dbReference>
<evidence type="ECO:0000256" key="1">
    <source>
        <dbReference type="SAM" id="MobiDB-lite"/>
    </source>
</evidence>
<keyword evidence="4" id="KW-1185">Reference proteome</keyword>
<gene>
    <name evidence="3" type="ORF">LAZ67_14000737</name>
</gene>
<dbReference type="Gene3D" id="3.30.420.10">
    <property type="entry name" value="Ribonuclease H-like superfamily/Ribonuclease H"/>
    <property type="match status" value="3"/>
</dbReference>
<organism evidence="3 4">
    <name type="scientific">Cordylochernes scorpioides</name>
    <dbReference type="NCBI Taxonomy" id="51811"/>
    <lineage>
        <taxon>Eukaryota</taxon>
        <taxon>Metazoa</taxon>
        <taxon>Ecdysozoa</taxon>
        <taxon>Arthropoda</taxon>
        <taxon>Chelicerata</taxon>
        <taxon>Arachnida</taxon>
        <taxon>Pseudoscorpiones</taxon>
        <taxon>Cheliferoidea</taxon>
        <taxon>Chernetidae</taxon>
        <taxon>Cordylochernes</taxon>
    </lineage>
</organism>
<evidence type="ECO:0000313" key="3">
    <source>
        <dbReference type="EMBL" id="UYV76498.1"/>
    </source>
</evidence>
<feature type="domain" description="DM2" evidence="2">
    <location>
        <begin position="1746"/>
        <end position="1829"/>
    </location>
</feature>
<protein>
    <submittedName>
        <fullName evidence="3">SMARCD2</fullName>
    </submittedName>
</protein>
<feature type="region of interest" description="Disordered" evidence="1">
    <location>
        <begin position="1292"/>
        <end position="1443"/>
    </location>
</feature>
<evidence type="ECO:0000313" key="4">
    <source>
        <dbReference type="Proteomes" id="UP001235939"/>
    </source>
</evidence>
<dbReference type="Proteomes" id="UP001235939">
    <property type="component" value="Chromosome 14"/>
</dbReference>
<dbReference type="SMART" id="SM00151">
    <property type="entry name" value="SWIB"/>
    <property type="match status" value="1"/>
</dbReference>
<sequence>MEQKLKQRICIEFCVKLQISTTETFECLIKHSPMTPQREQLTDENVQKITDLIKENPRTTFLELEQDTGISKTTIGRIVTEDLKLKKTPAKFIPRFLTNEQKLCRLETCEDMLEMTKTDLEWKDKIITGDETWVYGYDPEIKRQSAEWRGQGKRFEKKARKWTNGDNARPHTAHLVTGFLAKNGTQILPQPPYSPDTAPNDFFLFPKLKAVLKGRHFDTRDDIIEKSLLALKSIPKESYKNCFDNWEKRWRCPSAAMTRLDDSRCTLVVKHLPLGLTHQEREELLGNFGASRVRCMSDTGRLNVSAFVIKTGSTTQWQADLAPKEMAASDMRNRCHVQPLLTWSTNAAHSVSLEPLQDGALVHHIRQLSNNILRFPSYCNRSKWLILFVDRSKQPSSPAITRSKVYDALCVDRSKQPSSPAIARSKVYNALCVDRSKQPSSPAITRSKVYDALCVDRSKQPSSPAITRSKVYDALCVDRSKQPSSPAITRSKVYDALCVDRSKQPSSPAITRSKVYDALCVDRSKQPSSSAITRSKVYDALCVDRSKQPSSPAITRSKVYDALCVDRSKQPSSPAIARSKVYDALCVDRSKQPSSSAITRSKVYDALCVDRSKQPSSPAITRSKVYDALCVDRSKQPSSPAITRSKVYDALCVDRSKQPSSPAITRSKVYDALCVDRSKQPSSPAITRSKVYDALCVDRSKQPSSPAITRSKVYDALCVDRSKQPSSPAITRSKVYDALCVDRSKQPSSPAIARSKVYDALCVDRSKQPSSPAITRSKVYDALCVDRSKQPSSSAITRSKVYDALCVDRSKQPSSPAITRSKVYDALCVDRSKQPSSPAITRSKVYDALCVDRSKQPSSPAITRSKVYDALCVDRSKQPSSPAITRSKVYDALCVDRSKQPSSSAITRSKVYDALCVDRSKQPSSPAITRSKVYDALCKQTAFAIFPSHETAKAALSRLHQLEILDCILSVEFSQPSQSRHFPLMSDCKSYASFTQIQPTDSSIQQRYHSTINRLRKSGSIVITKSDKGNQTVILDSADYKKKMMDILTDEDTFKPISEKEKTLLKKSFKKSLINLKNTKTITADQFAQFTGSLDKNAYIYGSPKMHKPGVPLRPIIAYHLSPAFPMAKYLKTIPPQYTHFSSNSPIACKINTVRTLSKRIFTHCSLPIFKTIEKARIVSTLTKAGYPRPFIQRHFYDPSVPKTTTLHRATCFLPYSASSISISRILRPFGIKVHYNSSPSLSTILRHPITKSDSPNLPIHSTGAVYVVSCQDCSSTYVGETGRTTHIRLTEHKRNIRNKDPKSAMANNMNRVYPPVPPTQGPPVMPPVGMGPAPPGGPPRHGPPGPPRQYGPPAGYQASPQRPPYPAMPPRGMGPPPPTNSYGAPPPPRMPPQAPMGPGKRAGDRDGRMPMGGQPNKRPGGPLGGPGGPPMPPIGPKKKKKLADKILPQKVRDLVPESQAYMDLLAFERKLDYTITRKRLDIQEALKRPMKQKRKLRIFISNTFYPGKVVDGAEPGVEEATNPTGGPVPSWELRVEGRLLEDILREQTATAKPDQSKVKRKFSSFFKSLVIELDKDLYGPDNHLVEWHRTPNTTETDGFQVKRPGDKNVRCTILLLLDYQFKSGNFDLEDEERPGASPKFEGKELEAWLDEVPTQIQKEPAKALGVTQPAIFHHLKEMGMIQKLGVIYYELLHPNERITGEVYRRQLMHLSQALRGKLLQYAIRHDKYYGIKRPGGPVENPYCKDKPLQFKLDSRLARLLGIHTQTRPQIISALWQYIKTHRLQDLNEREYINCDKYLEQQKRKLRIFISNTFYPGKVVDGAEPGVEEATNPTGGPVPSWELRVEGRLLEDILREQTATAKPDQSKVKRKFSSFFKSLVIELDKDLYGPDNHLVEWHRTPNTTETDGFQVKRPGDKNVRCTILLLLDYQLGVIYYELLHPNERITGEVYRRQLMHLSQALRGKLLQYAIRHDKVIIDDKALPHAAAPIKTYLETLKWKVLPHRPYSPDIAPSDYYLF</sequence>
<dbReference type="InterPro" id="IPR001888">
    <property type="entry name" value="Transposase_1"/>
</dbReference>
<proteinExistence type="predicted"/>
<dbReference type="InterPro" id="IPR035979">
    <property type="entry name" value="RBD_domain_sf"/>
</dbReference>
<dbReference type="InterPro" id="IPR003121">
    <property type="entry name" value="SWIB_MDM2_domain"/>
</dbReference>
<dbReference type="SUPFAM" id="SSF54928">
    <property type="entry name" value="RNA-binding domain, RBD"/>
    <property type="match status" value="1"/>
</dbReference>
<dbReference type="Pfam" id="PF01359">
    <property type="entry name" value="Transposase_1"/>
    <property type="match status" value="2"/>
</dbReference>
<dbReference type="Gene3D" id="1.10.245.10">
    <property type="entry name" value="SWIB/MDM2 domain"/>
    <property type="match status" value="1"/>
</dbReference>
<dbReference type="PANTHER" id="PTHR13844">
    <property type="entry name" value="SWI/SNF-RELATED MATRIX-ASSOCIATED ACTIN-DEPENDENT REGULATOR OF CHROMATIN SUBFAMILY D"/>
    <property type="match status" value="1"/>
</dbReference>
<dbReference type="Gene3D" id="1.10.10.10">
    <property type="entry name" value="Winged helix-like DNA-binding domain superfamily/Winged helix DNA-binding domain"/>
    <property type="match status" value="1"/>
</dbReference>
<reference evidence="3 4" key="1">
    <citation type="submission" date="2022-01" db="EMBL/GenBank/DDBJ databases">
        <title>A chromosomal length assembly of Cordylochernes scorpioides.</title>
        <authorList>
            <person name="Zeh D."/>
            <person name="Zeh J."/>
        </authorList>
    </citation>
    <scope>NUCLEOTIDE SEQUENCE [LARGE SCALE GENOMIC DNA]</scope>
    <source>
        <strain evidence="3">IN4F17</strain>
        <tissue evidence="3">Whole Body</tissue>
    </source>
</reference>
<dbReference type="InterPro" id="IPR036885">
    <property type="entry name" value="SWIB_MDM2_dom_sf"/>
</dbReference>
<dbReference type="InterPro" id="IPR036397">
    <property type="entry name" value="RNaseH_sf"/>
</dbReference>
<dbReference type="Pfam" id="PF02201">
    <property type="entry name" value="SWIB"/>
    <property type="match status" value="1"/>
</dbReference>
<dbReference type="PROSITE" id="PS51925">
    <property type="entry name" value="SWIB_MDM2"/>
    <property type="match status" value="1"/>
</dbReference>
<dbReference type="InterPro" id="IPR019835">
    <property type="entry name" value="SWIB_domain"/>
</dbReference>
<feature type="compositionally biased region" description="Pro residues" evidence="1">
    <location>
        <begin position="1315"/>
        <end position="1327"/>
    </location>
</feature>
<dbReference type="InterPro" id="IPR058912">
    <property type="entry name" value="HTH_animal"/>
</dbReference>
<accession>A0ABY6L9A6</accession>
<evidence type="ECO:0000259" key="2">
    <source>
        <dbReference type="PROSITE" id="PS51925"/>
    </source>
</evidence>